<protein>
    <submittedName>
        <fullName evidence="2">Nuclear transport factor 2 family protein</fullName>
    </submittedName>
</protein>
<dbReference type="Proteomes" id="UP000287447">
    <property type="component" value="Unassembled WGS sequence"/>
</dbReference>
<name>A0A3S2Z4L8_9PROT</name>
<organism evidence="2 3">
    <name type="scientific">Hwanghaeella grinnelliae</name>
    <dbReference type="NCBI Taxonomy" id="2500179"/>
    <lineage>
        <taxon>Bacteria</taxon>
        <taxon>Pseudomonadati</taxon>
        <taxon>Pseudomonadota</taxon>
        <taxon>Alphaproteobacteria</taxon>
        <taxon>Rhodospirillales</taxon>
        <taxon>Rhodospirillaceae</taxon>
        <taxon>Hwanghaeella</taxon>
    </lineage>
</organism>
<accession>A0A3S2Z4L8</accession>
<keyword evidence="3" id="KW-1185">Reference proteome</keyword>
<dbReference type="Gene3D" id="3.10.450.50">
    <property type="match status" value="1"/>
</dbReference>
<reference evidence="3" key="1">
    <citation type="submission" date="2019-01" db="EMBL/GenBank/DDBJ databases">
        <title>Gri0909 isolated from a small marine red alga.</title>
        <authorList>
            <person name="Kim J."/>
            <person name="Jeong S.E."/>
            <person name="Jeon C.O."/>
        </authorList>
    </citation>
    <scope>NUCLEOTIDE SEQUENCE [LARGE SCALE GENOMIC DNA]</scope>
    <source>
        <strain evidence="3">Gri0909</strain>
    </source>
</reference>
<evidence type="ECO:0000313" key="2">
    <source>
        <dbReference type="EMBL" id="RVU33688.1"/>
    </source>
</evidence>
<dbReference type="RefSeq" id="WP_127767718.1">
    <property type="nucleotide sequence ID" value="NZ_SADE01000004.1"/>
</dbReference>
<dbReference type="EMBL" id="SADE01000004">
    <property type="protein sequence ID" value="RVU33688.1"/>
    <property type="molecule type" value="Genomic_DNA"/>
</dbReference>
<gene>
    <name evidence="2" type="ORF">EOI86_21280</name>
</gene>
<evidence type="ECO:0000313" key="3">
    <source>
        <dbReference type="Proteomes" id="UP000287447"/>
    </source>
</evidence>
<dbReference type="InterPro" id="IPR037401">
    <property type="entry name" value="SnoaL-like"/>
</dbReference>
<dbReference type="Pfam" id="PF12680">
    <property type="entry name" value="SnoaL_2"/>
    <property type="match status" value="1"/>
</dbReference>
<sequence>MTAEASGALAAAARRWADFFESLSPATLDDITRHCRPDVRFKDPFNDITGIDNLRRVFEHMFETLDEPVFKVTDIAVSEQAAYLRWDFFFTPKGQANKSWTITGMSEVRFDDDFRVLSHVDHWDAGEQFYARLPVLGHIIHWVRSKVSSA</sequence>
<dbReference type="InterPro" id="IPR032710">
    <property type="entry name" value="NTF2-like_dom_sf"/>
</dbReference>
<proteinExistence type="predicted"/>
<dbReference type="OrthoDB" id="1115105at2"/>
<feature type="domain" description="SnoaL-like" evidence="1">
    <location>
        <begin position="18"/>
        <end position="113"/>
    </location>
</feature>
<dbReference type="AlphaFoldDB" id="A0A3S2Z4L8"/>
<comment type="caution">
    <text evidence="2">The sequence shown here is derived from an EMBL/GenBank/DDBJ whole genome shotgun (WGS) entry which is preliminary data.</text>
</comment>
<evidence type="ECO:0000259" key="1">
    <source>
        <dbReference type="Pfam" id="PF12680"/>
    </source>
</evidence>
<dbReference type="SUPFAM" id="SSF54427">
    <property type="entry name" value="NTF2-like"/>
    <property type="match status" value="1"/>
</dbReference>